<evidence type="ECO:0000313" key="6">
    <source>
        <dbReference type="Proteomes" id="UP001172083"/>
    </source>
</evidence>
<evidence type="ECO:0000313" key="5">
    <source>
        <dbReference type="EMBL" id="MDN5213477.1"/>
    </source>
</evidence>
<dbReference type="InterPro" id="IPR016163">
    <property type="entry name" value="Ald_DH_C"/>
</dbReference>
<dbReference type="InterPro" id="IPR016161">
    <property type="entry name" value="Ald_DH/histidinol_DH"/>
</dbReference>
<dbReference type="InterPro" id="IPR044148">
    <property type="entry name" value="ALDH_GabD1-like"/>
</dbReference>
<comment type="caution">
    <text evidence="5">The sequence shown here is derived from an EMBL/GenBank/DDBJ whole genome shotgun (WGS) entry which is preliminary data.</text>
</comment>
<reference evidence="5" key="1">
    <citation type="submission" date="2023-06" db="EMBL/GenBank/DDBJ databases">
        <title>Genomic of Agaribacillus aureum.</title>
        <authorList>
            <person name="Wang G."/>
        </authorList>
    </citation>
    <scope>NUCLEOTIDE SEQUENCE</scope>
    <source>
        <strain evidence="5">BMA12</strain>
    </source>
</reference>
<evidence type="ECO:0000259" key="4">
    <source>
        <dbReference type="Pfam" id="PF00171"/>
    </source>
</evidence>
<comment type="similarity">
    <text evidence="1">Belongs to the aldehyde dehydrogenase family.</text>
</comment>
<evidence type="ECO:0000256" key="2">
    <source>
        <dbReference type="ARBA" id="ARBA00022857"/>
    </source>
</evidence>
<keyword evidence="3" id="KW-0560">Oxidoreductase</keyword>
<name>A0ABT8L6U9_9BACT</name>
<proteinExistence type="inferred from homology"/>
<evidence type="ECO:0000256" key="1">
    <source>
        <dbReference type="ARBA" id="ARBA00009986"/>
    </source>
</evidence>
<dbReference type="Gene3D" id="3.40.605.10">
    <property type="entry name" value="Aldehyde Dehydrogenase, Chain A, domain 1"/>
    <property type="match status" value="1"/>
</dbReference>
<dbReference type="Gene3D" id="3.40.309.10">
    <property type="entry name" value="Aldehyde Dehydrogenase, Chain A, domain 2"/>
    <property type="match status" value="1"/>
</dbReference>
<evidence type="ECO:0000256" key="3">
    <source>
        <dbReference type="ARBA" id="ARBA00023002"/>
    </source>
</evidence>
<dbReference type="PANTHER" id="PTHR43217">
    <property type="entry name" value="SUCCINATE SEMIALDEHYDE DEHYDROGENASE [NAD(P)+] SAD"/>
    <property type="match status" value="1"/>
</dbReference>
<dbReference type="SUPFAM" id="SSF53720">
    <property type="entry name" value="ALDH-like"/>
    <property type="match status" value="1"/>
</dbReference>
<dbReference type="InterPro" id="IPR016162">
    <property type="entry name" value="Ald_DH_N"/>
</dbReference>
<organism evidence="5 6">
    <name type="scientific">Agaribacillus aureus</name>
    <dbReference type="NCBI Taxonomy" id="3051825"/>
    <lineage>
        <taxon>Bacteria</taxon>
        <taxon>Pseudomonadati</taxon>
        <taxon>Bacteroidota</taxon>
        <taxon>Cytophagia</taxon>
        <taxon>Cytophagales</taxon>
        <taxon>Splendidivirgaceae</taxon>
        <taxon>Agaribacillus</taxon>
    </lineage>
</organism>
<dbReference type="InterPro" id="IPR015590">
    <property type="entry name" value="Aldehyde_DH_dom"/>
</dbReference>
<protein>
    <submittedName>
        <fullName evidence="5">NAD-dependent succinate-semialdehyde dehydrogenase</fullName>
    </submittedName>
</protein>
<dbReference type="PANTHER" id="PTHR43217:SF1">
    <property type="entry name" value="SUCCINATE SEMIALDEHYDE DEHYDROGENASE [NAD(P)+] SAD"/>
    <property type="match status" value="1"/>
</dbReference>
<feature type="domain" description="Aldehyde dehydrogenase" evidence="4">
    <location>
        <begin position="2"/>
        <end position="451"/>
    </location>
</feature>
<keyword evidence="2" id="KW-0521">NADP</keyword>
<dbReference type="RefSeq" id="WP_346758815.1">
    <property type="nucleotide sequence ID" value="NZ_JAUJEB010000003.1"/>
</dbReference>
<gene>
    <name evidence="5" type="ORF">QQ020_15510</name>
</gene>
<sequence>MIKTINPTTEEVITQYRFLDQVEVEKFINQTQQAQRVWKETGMADRAAGMRKAADTLIKHKSTYARLMAEEMGKPLPDGESEIEKCARVCHYYADHAADFLANEPVPSHSGKSVVTFQPLGIVFAIMPWNFPFWQVFRFAAPSLMAGNGAMLKHAPNVFGCAGAIESIFREAGFPEGLFQNLIIDTDMAAKVIAHPAISAVTFTGSTRAGRLVAEKAGQNLKKTVLELGGSDPYLILEDANLEIAIKACVTSRMINNGQSCISAKRFIVSHVIQSEFENRLVAGMAGIQPGNPLSPETKAGPMARADLRTALHEQVQKSIDLGAKCLTGGQIPAGKGYFYPPTVLTNIKRGMPAYQEELFGPVAAIITAHSEEEAIAIANDTSFGLGAAIFTEDLDKAEKMASVDIEAGSCYINSFVQSDPVLPFGGIKESGYGRELSHYGIREFVNIKTVYIK</sequence>
<dbReference type="Proteomes" id="UP001172083">
    <property type="component" value="Unassembled WGS sequence"/>
</dbReference>
<dbReference type="InterPro" id="IPR047110">
    <property type="entry name" value="GABD/Sad-like"/>
</dbReference>
<dbReference type="EMBL" id="JAUJEB010000003">
    <property type="protein sequence ID" value="MDN5213477.1"/>
    <property type="molecule type" value="Genomic_DNA"/>
</dbReference>
<dbReference type="CDD" id="cd07100">
    <property type="entry name" value="ALDH_SSADH1_GabD1"/>
    <property type="match status" value="1"/>
</dbReference>
<accession>A0ABT8L6U9</accession>
<dbReference type="Pfam" id="PF00171">
    <property type="entry name" value="Aldedh"/>
    <property type="match status" value="1"/>
</dbReference>
<keyword evidence="6" id="KW-1185">Reference proteome</keyword>